<sequence length="648" mass="73218">MIDSFLVDDDNNTLLAISALAEMLDLPQEEIYAGFGGTRSHNWIETLNVCARLLQAGWCINEVATLINRLEGSFVNLLVYLSRVDCSLLSRHHDRCTIAECIYSKIDYTTYRPAHGLGRSGNRLLVRRPESSDDSNCMSYVAISHVWSDRSGNLRENALPSCQLQRIQVQVNSLYPSRNGNVPFWIDTICVPRKLTTRELAILSMRKNVFCWQSNSPLGLLIFGCGMKVPWQGPFTFQLKDAAVAGDRLTTQYHAELPSGNAVIRFCDLVGDRHSMNSELAMLLVCAMARSESNALCDSSDLLDKQDAGSQNELIVQSITSRPDVEEAEYLDKEHLVAPLDILASPNPNDVGASEKEAHITALEYKINRLEAALWAELQARQQQMEQSGLSSRIERQKRPTDKDLPSRWKEATDSPIATHHEELSRMINNAQGYYGSYRYWLRGFDPLFIEGWQSYTETRCVYRQMRLAEATSAIAWRTTSWAGDEAIYLAIITDVDVVTVQQARMSDPMEVLVNLWKTVPRDVLFMHLPRMTTEGLRWMPSSFLDTGKAGSCRGDAPMMHISKNKRGVILQAEGVSLDGARPLTQHQSIFYKGHWYEIQISEHEQRTWADLSGKRGVLIFEISPNVDDPIRGACISILEQKKSWIYA</sequence>
<organism evidence="2 3">
    <name type="scientific">Cladophialophora bantiana (strain ATCC 10958 / CBS 173.52 / CDC B-1940 / NIH 8579)</name>
    <name type="common">Xylohypha bantiana</name>
    <dbReference type="NCBI Taxonomy" id="1442370"/>
    <lineage>
        <taxon>Eukaryota</taxon>
        <taxon>Fungi</taxon>
        <taxon>Dikarya</taxon>
        <taxon>Ascomycota</taxon>
        <taxon>Pezizomycotina</taxon>
        <taxon>Eurotiomycetes</taxon>
        <taxon>Chaetothyriomycetidae</taxon>
        <taxon>Chaetothyriales</taxon>
        <taxon>Herpotrichiellaceae</taxon>
        <taxon>Cladophialophora</taxon>
    </lineage>
</organism>
<reference evidence="2" key="1">
    <citation type="submission" date="2015-01" db="EMBL/GenBank/DDBJ databases">
        <title>The Genome Sequence of Cladophialophora bantiana CBS 173.52.</title>
        <authorList>
            <consortium name="The Broad Institute Genomics Platform"/>
            <person name="Cuomo C."/>
            <person name="de Hoog S."/>
            <person name="Gorbushina A."/>
            <person name="Stielow B."/>
            <person name="Teixiera M."/>
            <person name="Abouelleil A."/>
            <person name="Chapman S.B."/>
            <person name="Priest M."/>
            <person name="Young S.K."/>
            <person name="Wortman J."/>
            <person name="Nusbaum C."/>
            <person name="Birren B."/>
        </authorList>
    </citation>
    <scope>NUCLEOTIDE SEQUENCE [LARGE SCALE GENOMIC DNA]</scope>
    <source>
        <strain evidence="2">CBS 173.52</strain>
    </source>
</reference>
<keyword evidence="3" id="KW-1185">Reference proteome</keyword>
<dbReference type="Proteomes" id="UP000053789">
    <property type="component" value="Unassembled WGS sequence"/>
</dbReference>
<proteinExistence type="predicted"/>
<name>A0A0D2GCE5_CLAB1</name>
<evidence type="ECO:0008006" key="4">
    <source>
        <dbReference type="Google" id="ProtNLM"/>
    </source>
</evidence>
<protein>
    <recommendedName>
        <fullName evidence="4">Heterokaryon incompatibility domain-containing protein</fullName>
    </recommendedName>
</protein>
<dbReference type="RefSeq" id="XP_016622816.1">
    <property type="nucleotide sequence ID" value="XM_016760966.1"/>
</dbReference>
<evidence type="ECO:0000313" key="3">
    <source>
        <dbReference type="Proteomes" id="UP000053789"/>
    </source>
</evidence>
<dbReference type="OrthoDB" id="2426273at2759"/>
<dbReference type="HOGENOM" id="CLU_422722_0_0_1"/>
<dbReference type="VEuPathDB" id="FungiDB:Z519_03214"/>
<dbReference type="PANTHER" id="PTHR39596">
    <property type="match status" value="1"/>
</dbReference>
<dbReference type="EMBL" id="KN846983">
    <property type="protein sequence ID" value="KIW96147.1"/>
    <property type="molecule type" value="Genomic_DNA"/>
</dbReference>
<evidence type="ECO:0000313" key="2">
    <source>
        <dbReference type="EMBL" id="KIW96147.1"/>
    </source>
</evidence>
<dbReference type="GeneID" id="27696142"/>
<evidence type="ECO:0000256" key="1">
    <source>
        <dbReference type="SAM" id="MobiDB-lite"/>
    </source>
</evidence>
<dbReference type="AlphaFoldDB" id="A0A0D2GCE5"/>
<gene>
    <name evidence="2" type="ORF">Z519_03214</name>
</gene>
<accession>A0A0D2GCE5</accession>
<feature type="region of interest" description="Disordered" evidence="1">
    <location>
        <begin position="386"/>
        <end position="410"/>
    </location>
</feature>
<dbReference type="PANTHER" id="PTHR39596:SF2">
    <property type="entry name" value="HET DOMAIN PROTEIN (AFU_ORTHOLOGUE AFUA_1G17550)-RELATED"/>
    <property type="match status" value="1"/>
</dbReference>
<feature type="compositionally biased region" description="Basic and acidic residues" evidence="1">
    <location>
        <begin position="393"/>
        <end position="410"/>
    </location>
</feature>